<comment type="subcellular location">
    <subcellularLocation>
        <location evidence="1">Membrane</location>
    </subcellularLocation>
</comment>
<evidence type="ECO:0000256" key="3">
    <source>
        <dbReference type="SAM" id="SignalP"/>
    </source>
</evidence>
<dbReference type="RefSeq" id="WP_305006076.1">
    <property type="nucleotide sequence ID" value="NZ_JAUQSY010000005.1"/>
</dbReference>
<evidence type="ECO:0000256" key="2">
    <source>
        <dbReference type="ARBA" id="ARBA00023136"/>
    </source>
</evidence>
<dbReference type="Gene3D" id="2.40.160.50">
    <property type="entry name" value="membrane protein fhac: a member of the omp85/tpsb transporter family"/>
    <property type="match status" value="1"/>
</dbReference>
<evidence type="ECO:0000259" key="4">
    <source>
        <dbReference type="Pfam" id="PF01103"/>
    </source>
</evidence>
<sequence>MKRRFLLLAVSWLGPALAGRASTLPPLASDSPQVRRVRVLPVPTVGYAPETSTFGGVVALFTLHLHPTARVSNAKIKATYTARRQSILELGWNYFFKDERAFSRGTVQLSRYPDLYYGIGAATPATAETNYTSDRVLVRLEMLWRLSPRRPLFLGPQLRYTSFGRLGYLGGDAPTFAKLYPARAAGLGLTLLADTRTNLLNPSTGLYAELGASQNQTQAGGYQRLTADLRRYHTWHGCVLAAQLASTAVLGPAPFYDYALLGGPQARGYFYGRFRDRAITSLQGEVRSPQWHRWGLAAFGGVSQLSPSGSWLHGPGLKPNVGTGVRFLADRKEHVNLRLDYAWGADGQRGLYIAFGEAF</sequence>
<organism evidence="5 6">
    <name type="scientific">Hymenobacter aranciens</name>
    <dbReference type="NCBI Taxonomy" id="3063996"/>
    <lineage>
        <taxon>Bacteria</taxon>
        <taxon>Pseudomonadati</taxon>
        <taxon>Bacteroidota</taxon>
        <taxon>Cytophagia</taxon>
        <taxon>Cytophagales</taxon>
        <taxon>Hymenobacteraceae</taxon>
        <taxon>Hymenobacter</taxon>
    </lineage>
</organism>
<reference evidence="5" key="1">
    <citation type="submission" date="2023-07" db="EMBL/GenBank/DDBJ databases">
        <authorList>
            <person name="Kim M.K."/>
        </authorList>
    </citation>
    <scope>NUCLEOTIDE SEQUENCE</scope>
    <source>
        <strain evidence="5">ASUV-10-1</strain>
    </source>
</reference>
<feature type="domain" description="Bacterial surface antigen (D15)" evidence="4">
    <location>
        <begin position="183"/>
        <end position="357"/>
    </location>
</feature>
<evidence type="ECO:0000313" key="5">
    <source>
        <dbReference type="EMBL" id="MDO7874760.1"/>
    </source>
</evidence>
<dbReference type="Pfam" id="PF01103">
    <property type="entry name" value="Omp85"/>
    <property type="match status" value="1"/>
</dbReference>
<keyword evidence="3" id="KW-0732">Signal</keyword>
<gene>
    <name evidence="5" type="ORF">Q5H93_08450</name>
</gene>
<protein>
    <submittedName>
        <fullName evidence="5">BamA/TamA family outer membrane protein</fullName>
    </submittedName>
</protein>
<dbReference type="InterPro" id="IPR000184">
    <property type="entry name" value="Bac_surfAg_D15"/>
</dbReference>
<dbReference type="EMBL" id="JAUQSY010000005">
    <property type="protein sequence ID" value="MDO7874760.1"/>
    <property type="molecule type" value="Genomic_DNA"/>
</dbReference>
<feature type="chain" id="PRO_5046470349" evidence="3">
    <location>
        <begin position="19"/>
        <end position="359"/>
    </location>
</feature>
<name>A0ABT9B936_9BACT</name>
<keyword evidence="2" id="KW-0472">Membrane</keyword>
<dbReference type="Proteomes" id="UP001176429">
    <property type="component" value="Unassembled WGS sequence"/>
</dbReference>
<feature type="signal peptide" evidence="3">
    <location>
        <begin position="1"/>
        <end position="18"/>
    </location>
</feature>
<keyword evidence="6" id="KW-1185">Reference proteome</keyword>
<accession>A0ABT9B936</accession>
<proteinExistence type="predicted"/>
<evidence type="ECO:0000256" key="1">
    <source>
        <dbReference type="ARBA" id="ARBA00004370"/>
    </source>
</evidence>
<evidence type="ECO:0000313" key="6">
    <source>
        <dbReference type="Proteomes" id="UP001176429"/>
    </source>
</evidence>
<comment type="caution">
    <text evidence="5">The sequence shown here is derived from an EMBL/GenBank/DDBJ whole genome shotgun (WGS) entry which is preliminary data.</text>
</comment>